<dbReference type="OrthoDB" id="10258692at2759"/>
<dbReference type="EMBL" id="WJQU01000004">
    <property type="protein sequence ID" value="KAJ6635190.1"/>
    <property type="molecule type" value="Genomic_DNA"/>
</dbReference>
<protein>
    <submittedName>
        <fullName evidence="1">Uncharacterized protein</fullName>
    </submittedName>
</protein>
<reference evidence="1" key="1">
    <citation type="submission" date="2022-07" db="EMBL/GenBank/DDBJ databases">
        <authorList>
            <person name="Trinca V."/>
            <person name="Uliana J.V.C."/>
            <person name="Torres T.T."/>
            <person name="Ward R.J."/>
            <person name="Monesi N."/>
        </authorList>
    </citation>
    <scope>NUCLEOTIDE SEQUENCE</scope>
    <source>
        <strain evidence="1">HSMRA1968</strain>
        <tissue evidence="1">Whole embryos</tissue>
    </source>
</reference>
<evidence type="ECO:0000313" key="1">
    <source>
        <dbReference type="EMBL" id="KAJ6635190.1"/>
    </source>
</evidence>
<name>A0A9Q0MQ82_9DIPT</name>
<keyword evidence="2" id="KW-1185">Reference proteome</keyword>
<dbReference type="AlphaFoldDB" id="A0A9Q0MQ82"/>
<comment type="caution">
    <text evidence="1">The sequence shown here is derived from an EMBL/GenBank/DDBJ whole genome shotgun (WGS) entry which is preliminary data.</text>
</comment>
<gene>
    <name evidence="1" type="ORF">Bhyg_13774</name>
</gene>
<evidence type="ECO:0000313" key="2">
    <source>
        <dbReference type="Proteomes" id="UP001151699"/>
    </source>
</evidence>
<feature type="non-terminal residue" evidence="1">
    <location>
        <position position="1"/>
    </location>
</feature>
<proteinExistence type="predicted"/>
<accession>A0A9Q0MQ82</accession>
<sequence length="116" mass="13515">MNIWNQLIAYGKRQRMMEKILPCFVCKEEVCMRTRPLEKGRGQQYGIPDEQIPPGARVCSSCQCKSVRTRYASCPLPTCPNPKDHRVKRFRNLPPRLFELAAEIRDPLIQEFQIPP</sequence>
<organism evidence="1 2">
    <name type="scientific">Pseudolycoriella hygida</name>
    <dbReference type="NCBI Taxonomy" id="35572"/>
    <lineage>
        <taxon>Eukaryota</taxon>
        <taxon>Metazoa</taxon>
        <taxon>Ecdysozoa</taxon>
        <taxon>Arthropoda</taxon>
        <taxon>Hexapoda</taxon>
        <taxon>Insecta</taxon>
        <taxon>Pterygota</taxon>
        <taxon>Neoptera</taxon>
        <taxon>Endopterygota</taxon>
        <taxon>Diptera</taxon>
        <taxon>Nematocera</taxon>
        <taxon>Sciaroidea</taxon>
        <taxon>Sciaridae</taxon>
        <taxon>Pseudolycoriella</taxon>
    </lineage>
</organism>
<dbReference type="Proteomes" id="UP001151699">
    <property type="component" value="Chromosome C"/>
</dbReference>